<gene>
    <name evidence="2" type="ORF">DM868_09150</name>
</gene>
<dbReference type="AlphaFoldDB" id="A0A4U5JBJ7"/>
<evidence type="ECO:0008006" key="4">
    <source>
        <dbReference type="Google" id="ProtNLM"/>
    </source>
</evidence>
<protein>
    <recommendedName>
        <fullName evidence="4">DUF1294 domain-containing protein</fullName>
    </recommendedName>
</protein>
<keyword evidence="1" id="KW-0472">Membrane</keyword>
<dbReference type="EMBL" id="QKNX01000003">
    <property type="protein sequence ID" value="TKR25576.1"/>
    <property type="molecule type" value="Genomic_DNA"/>
</dbReference>
<name>A0A4U5JBJ7_9EURY</name>
<keyword evidence="1" id="KW-0812">Transmembrane</keyword>
<evidence type="ECO:0000256" key="1">
    <source>
        <dbReference type="SAM" id="Phobius"/>
    </source>
</evidence>
<dbReference type="Proteomes" id="UP000308037">
    <property type="component" value="Unassembled WGS sequence"/>
</dbReference>
<reference evidence="2 3" key="1">
    <citation type="submission" date="2019-04" db="EMBL/GenBank/DDBJ databases">
        <title>Natronomonas sp. F20-122 a newhaloarchaeon isolated from a saline saltern of Isla Bacuta, Huelva, Spain.</title>
        <authorList>
            <person name="Duran-Viseras A."/>
            <person name="Sanchez-Porro C."/>
            <person name="Ventosa A."/>
        </authorList>
    </citation>
    <scope>NUCLEOTIDE SEQUENCE [LARGE SCALE GENOMIC DNA]</scope>
    <source>
        <strain evidence="2 3">F20-122</strain>
    </source>
</reference>
<accession>A0A4U5JBJ7</accession>
<dbReference type="RefSeq" id="WP_137276576.1">
    <property type="nucleotide sequence ID" value="NZ_QKNX01000003.1"/>
</dbReference>
<evidence type="ECO:0000313" key="3">
    <source>
        <dbReference type="Proteomes" id="UP000308037"/>
    </source>
</evidence>
<evidence type="ECO:0000313" key="2">
    <source>
        <dbReference type="EMBL" id="TKR25576.1"/>
    </source>
</evidence>
<keyword evidence="3" id="KW-1185">Reference proteome</keyword>
<sequence>MRPIHRILLTVAIGGWLGAATAHVLARFGDARERWETRRDLCLLLSSVCMNTLVASVAVRYIARRGSGRST</sequence>
<feature type="transmembrane region" description="Helical" evidence="1">
    <location>
        <begin position="41"/>
        <end position="63"/>
    </location>
</feature>
<keyword evidence="1" id="KW-1133">Transmembrane helix</keyword>
<organism evidence="2 3">
    <name type="scientific">Natronomonas salsuginis</name>
    <dbReference type="NCBI Taxonomy" id="2217661"/>
    <lineage>
        <taxon>Archaea</taxon>
        <taxon>Methanobacteriati</taxon>
        <taxon>Methanobacteriota</taxon>
        <taxon>Stenosarchaea group</taxon>
        <taxon>Halobacteria</taxon>
        <taxon>Halobacteriales</taxon>
        <taxon>Natronomonadaceae</taxon>
        <taxon>Natronomonas</taxon>
    </lineage>
</organism>
<proteinExistence type="predicted"/>
<comment type="caution">
    <text evidence="2">The sequence shown here is derived from an EMBL/GenBank/DDBJ whole genome shotgun (WGS) entry which is preliminary data.</text>
</comment>